<organism evidence="1 2">
    <name type="scientific">Knipowitschia caucasica</name>
    <name type="common">Caucasian dwarf goby</name>
    <name type="synonym">Pomatoschistus caucasicus</name>
    <dbReference type="NCBI Taxonomy" id="637954"/>
    <lineage>
        <taxon>Eukaryota</taxon>
        <taxon>Metazoa</taxon>
        <taxon>Chordata</taxon>
        <taxon>Craniata</taxon>
        <taxon>Vertebrata</taxon>
        <taxon>Euteleostomi</taxon>
        <taxon>Actinopterygii</taxon>
        <taxon>Neopterygii</taxon>
        <taxon>Teleostei</taxon>
        <taxon>Neoteleostei</taxon>
        <taxon>Acanthomorphata</taxon>
        <taxon>Gobiaria</taxon>
        <taxon>Gobiiformes</taxon>
        <taxon>Gobioidei</taxon>
        <taxon>Gobiidae</taxon>
        <taxon>Gobiinae</taxon>
        <taxon>Knipowitschia</taxon>
    </lineage>
</organism>
<dbReference type="EMBL" id="OZ035834">
    <property type="protein sequence ID" value="CAL1576372.1"/>
    <property type="molecule type" value="Genomic_DNA"/>
</dbReference>
<sequence length="122" mass="13773">MKLEKDMLGPFHIYDGKTVSLKAPDGTIMNVKEKRVLYLDLFGCQTRAGGEVQQELVQRCRPSLDLSTWRCSTIDPPDRVTTHDNLPFSQLAEQILVGEEVEFRADAAGVNLRRLQISQTLL</sequence>
<name>A0AAV2JL26_KNICA</name>
<evidence type="ECO:0000313" key="2">
    <source>
        <dbReference type="Proteomes" id="UP001497482"/>
    </source>
</evidence>
<protein>
    <submittedName>
        <fullName evidence="1">Uncharacterized protein</fullName>
    </submittedName>
</protein>
<gene>
    <name evidence="1" type="ORF">KC01_LOCUS7808</name>
</gene>
<dbReference type="Proteomes" id="UP001497482">
    <property type="component" value="Chromosome 12"/>
</dbReference>
<evidence type="ECO:0000313" key="1">
    <source>
        <dbReference type="EMBL" id="CAL1576372.1"/>
    </source>
</evidence>
<accession>A0AAV2JL26</accession>
<dbReference type="AlphaFoldDB" id="A0AAV2JL26"/>
<reference evidence="1 2" key="1">
    <citation type="submission" date="2024-04" db="EMBL/GenBank/DDBJ databases">
        <authorList>
            <person name="Waldvogel A.-M."/>
            <person name="Schoenle A."/>
        </authorList>
    </citation>
    <scope>NUCLEOTIDE SEQUENCE [LARGE SCALE GENOMIC DNA]</scope>
</reference>
<keyword evidence="2" id="KW-1185">Reference proteome</keyword>
<proteinExistence type="predicted"/>